<dbReference type="Pfam" id="PF17980">
    <property type="entry name" value="ADD_DNMT3"/>
    <property type="match status" value="1"/>
</dbReference>
<evidence type="ECO:0000256" key="11">
    <source>
        <dbReference type="PROSITE-ProRule" id="PRU01016"/>
    </source>
</evidence>
<evidence type="ECO:0000256" key="9">
    <source>
        <dbReference type="ARBA" id="ARBA00022833"/>
    </source>
</evidence>
<dbReference type="InterPro" id="IPR025766">
    <property type="entry name" value="ADD"/>
</dbReference>
<dbReference type="EC" id="2.1.1.37" evidence="2"/>
<reference evidence="14 15" key="1">
    <citation type="submission" date="2024-02" db="EMBL/GenBank/DDBJ databases">
        <authorList>
            <person name="Daric V."/>
            <person name="Darras S."/>
        </authorList>
    </citation>
    <scope>NUCLEOTIDE SEQUENCE [LARGE SCALE GENOMIC DNA]</scope>
</reference>
<comment type="similarity">
    <text evidence="11">Belongs to the class I-like SAM-binding methyltransferase superfamily. C5-methyltransferase family.</text>
</comment>
<dbReference type="InterPro" id="IPR050390">
    <property type="entry name" value="C5-Methyltransferase"/>
</dbReference>
<evidence type="ECO:0000256" key="12">
    <source>
        <dbReference type="SAM" id="Coils"/>
    </source>
</evidence>
<dbReference type="InterPro" id="IPR018117">
    <property type="entry name" value="C5_DNA_meth_AS"/>
</dbReference>
<dbReference type="Pfam" id="PF00145">
    <property type="entry name" value="DNA_methylase"/>
    <property type="match status" value="1"/>
</dbReference>
<evidence type="ECO:0000256" key="1">
    <source>
        <dbReference type="ARBA" id="ARBA00004123"/>
    </source>
</evidence>
<keyword evidence="6 11" id="KW-0949">S-adenosyl-L-methionine</keyword>
<keyword evidence="8" id="KW-0863">Zinc-finger</keyword>
<name>A0ABP0GVH9_CLALP</name>
<keyword evidence="10" id="KW-0539">Nucleus</keyword>
<evidence type="ECO:0000256" key="10">
    <source>
        <dbReference type="ARBA" id="ARBA00023242"/>
    </source>
</evidence>
<comment type="caution">
    <text evidence="14">The sequence shown here is derived from an EMBL/GenBank/DDBJ whole genome shotgun (WGS) entry which is preliminary data.</text>
</comment>
<keyword evidence="3" id="KW-0678">Repressor</keyword>
<evidence type="ECO:0000259" key="13">
    <source>
        <dbReference type="PROSITE" id="PS51533"/>
    </source>
</evidence>
<dbReference type="InterPro" id="IPR001525">
    <property type="entry name" value="C5_MeTfrase"/>
</dbReference>
<keyword evidence="9" id="KW-0862">Zinc</keyword>
<keyword evidence="15" id="KW-1185">Reference proteome</keyword>
<dbReference type="PANTHER" id="PTHR23068">
    <property type="entry name" value="DNA CYTOSINE-5- -METHYLTRANSFERASE 3-RELATED"/>
    <property type="match status" value="1"/>
</dbReference>
<feature type="domain" description="PHD-type" evidence="13">
    <location>
        <begin position="256"/>
        <end position="392"/>
    </location>
</feature>
<evidence type="ECO:0000256" key="5">
    <source>
        <dbReference type="ARBA" id="ARBA00022679"/>
    </source>
</evidence>
<protein>
    <recommendedName>
        <fullName evidence="2">DNA (cytosine-5-)-methyltransferase</fullName>
        <ecNumber evidence="2">2.1.1.37</ecNumber>
    </recommendedName>
</protein>
<evidence type="ECO:0000313" key="14">
    <source>
        <dbReference type="EMBL" id="CAK8694260.1"/>
    </source>
</evidence>
<accession>A0ABP0GVH9</accession>
<keyword evidence="4 11" id="KW-0489">Methyltransferase</keyword>
<dbReference type="Pfam" id="PF21255">
    <property type="entry name" value="DNMT3_ADD_GATA1-like"/>
    <property type="match status" value="1"/>
</dbReference>
<evidence type="ECO:0000256" key="4">
    <source>
        <dbReference type="ARBA" id="ARBA00022603"/>
    </source>
</evidence>
<comment type="subcellular location">
    <subcellularLocation>
        <location evidence="1">Nucleus</location>
    </subcellularLocation>
</comment>
<evidence type="ECO:0000313" key="15">
    <source>
        <dbReference type="Proteomes" id="UP001642483"/>
    </source>
</evidence>
<dbReference type="SUPFAM" id="SSF53335">
    <property type="entry name" value="S-adenosyl-L-methionine-dependent methyltransferases"/>
    <property type="match status" value="1"/>
</dbReference>
<dbReference type="PANTHER" id="PTHR23068:SF25">
    <property type="entry name" value="DNA (CYTOSINE-5)-METHYLTRANSFERASE DRM2"/>
    <property type="match status" value="1"/>
</dbReference>
<dbReference type="Gene3D" id="3.40.50.150">
    <property type="entry name" value="Vaccinia Virus protein VP39"/>
    <property type="match status" value="2"/>
</dbReference>
<evidence type="ECO:0000256" key="7">
    <source>
        <dbReference type="ARBA" id="ARBA00022723"/>
    </source>
</evidence>
<dbReference type="Proteomes" id="UP001642483">
    <property type="component" value="Unassembled WGS sequence"/>
</dbReference>
<evidence type="ECO:0000256" key="3">
    <source>
        <dbReference type="ARBA" id="ARBA00022491"/>
    </source>
</evidence>
<dbReference type="PROSITE" id="PS51679">
    <property type="entry name" value="SAM_MT_C5"/>
    <property type="match status" value="1"/>
</dbReference>
<evidence type="ECO:0000256" key="8">
    <source>
        <dbReference type="ARBA" id="ARBA00022771"/>
    </source>
</evidence>
<proteinExistence type="inferred from homology"/>
<gene>
    <name evidence="14" type="ORF">CVLEPA_LOCUS27644</name>
</gene>
<evidence type="ECO:0000256" key="2">
    <source>
        <dbReference type="ARBA" id="ARBA00011975"/>
    </source>
</evidence>
<feature type="active site" evidence="11">
    <location>
        <position position="488"/>
    </location>
</feature>
<organism evidence="14 15">
    <name type="scientific">Clavelina lepadiformis</name>
    <name type="common">Light-bulb sea squirt</name>
    <name type="synonym">Ascidia lepadiformis</name>
    <dbReference type="NCBI Taxonomy" id="159417"/>
    <lineage>
        <taxon>Eukaryota</taxon>
        <taxon>Metazoa</taxon>
        <taxon>Chordata</taxon>
        <taxon>Tunicata</taxon>
        <taxon>Ascidiacea</taxon>
        <taxon>Aplousobranchia</taxon>
        <taxon>Clavelinidae</taxon>
        <taxon>Clavelina</taxon>
    </lineage>
</organism>
<dbReference type="PROSITE" id="PS51533">
    <property type="entry name" value="ADD"/>
    <property type="match status" value="1"/>
</dbReference>
<dbReference type="InterPro" id="IPR040552">
    <property type="entry name" value="DNMT3_ADD_GATA1-like"/>
</dbReference>
<keyword evidence="7" id="KW-0479">Metal-binding</keyword>
<dbReference type="PROSITE" id="PS00094">
    <property type="entry name" value="C5_MTASE_1"/>
    <property type="match status" value="1"/>
</dbReference>
<keyword evidence="5 11" id="KW-0808">Transferase</keyword>
<dbReference type="CDD" id="cd11725">
    <property type="entry name" value="ADDz_Dnmt3"/>
    <property type="match status" value="1"/>
</dbReference>
<sequence length="703" mass="79556">MFVAFIRLSVIKMFNISAEDLKNRECIVISSDSENESIVRGHPPKKKCAVVSPIQRQDTTSDLAKDNIDEIVRTLSEKLAQKEKKRKKHKTKRKLISRGRSLSPIDTIIDKDESNSLENEDSFHSTRDDFLCGFGLRKKIKKVNLFQFPINCQERKKSLNDSNLLMDENNDHNFQINYLLTSADAEPEKMKCNQAPTSFKTKSHEESPTCDNIGLSSVDVDTDKEVLSDKSNKSAKDTNRAAIKVDNTKRRQGIQKVLTNEISLNEMCLPCGVLDDIACFHPLFEGGLCKDHKILFQKWFFTYDQDGCQAYCSVCCEGENVAVCDRSGCGRCFCTNCIELLVGKGEYERIQSTPKWFCYFCANEREEEGKHLITKREDWQEKLQTLFSCMESETRHPFPALPPPLAPEEKQPIRVLSLFDGIATGLVALKQLGLEVGKFVASEIDESAIRLVRNRHPGVVHVGDITKFTVDDVIRHGPFDLVMGGSPCNDLSGANPRRRGLYDCEGTGRLFFDFFRILQAARPPRPTPDCSCDAKNRSRPFFWLFENVVSMKLENRDDISRFLSCDPVVADARLVSAASRPRLFWGNLPGLRQLKLVTPPSARLNVQSCLEPDRVATVEKLNTITTKSTCLYQGSTKLAPVQHLGKDDVLWTTEVERIFGVPEHYTDVNNLGPRERLALLGRSWSVPVVRQILAPLKEYFKSK</sequence>
<feature type="coiled-coil region" evidence="12">
    <location>
        <begin position="65"/>
        <end position="92"/>
    </location>
</feature>
<dbReference type="InterPro" id="IPR049554">
    <property type="entry name" value="DNMT3_ADD_PHD"/>
</dbReference>
<keyword evidence="12" id="KW-0175">Coiled coil</keyword>
<evidence type="ECO:0000256" key="6">
    <source>
        <dbReference type="ARBA" id="ARBA00022691"/>
    </source>
</evidence>
<dbReference type="EMBL" id="CAWYQH010000141">
    <property type="protein sequence ID" value="CAK8694260.1"/>
    <property type="molecule type" value="Genomic_DNA"/>
</dbReference>
<dbReference type="InterPro" id="IPR029063">
    <property type="entry name" value="SAM-dependent_MTases_sf"/>
</dbReference>